<feature type="domain" description="Chromatin assembly factor 1 subunit p150 C-terminal" evidence="10">
    <location>
        <begin position="545"/>
        <end position="793"/>
    </location>
</feature>
<dbReference type="OMA" id="DPWAQDK"/>
<dbReference type="InterPro" id="IPR021644">
    <property type="entry name" value="CAF-1_p150_acidic"/>
</dbReference>
<reference evidence="11" key="1">
    <citation type="submission" date="2025-08" db="UniProtKB">
        <authorList>
            <consortium name="Ensembl"/>
        </authorList>
    </citation>
    <scope>IDENTIFICATION</scope>
</reference>
<dbReference type="PANTHER" id="PTHR15272:SF0">
    <property type="entry name" value="CHROMATIN ASSEMBLY FACTOR 1 SUBUNIT A"/>
    <property type="match status" value="1"/>
</dbReference>
<reference evidence="11" key="2">
    <citation type="submission" date="2025-09" db="UniProtKB">
        <authorList>
            <consortium name="Ensembl"/>
        </authorList>
    </citation>
    <scope>IDENTIFICATION</scope>
</reference>
<feature type="domain" description="Chromatin assembly factor 1 subunit A dimerization" evidence="9">
    <location>
        <begin position="437"/>
        <end position="509"/>
    </location>
</feature>
<evidence type="ECO:0000256" key="6">
    <source>
        <dbReference type="ARBA" id="ARBA00023242"/>
    </source>
</evidence>
<evidence type="ECO:0000256" key="3">
    <source>
        <dbReference type="ARBA" id="ARBA00022763"/>
    </source>
</evidence>
<evidence type="ECO:0000259" key="10">
    <source>
        <dbReference type="Pfam" id="PF15539"/>
    </source>
</evidence>
<feature type="region of interest" description="Disordered" evidence="7">
    <location>
        <begin position="399"/>
        <end position="423"/>
    </location>
</feature>
<evidence type="ECO:0000313" key="11">
    <source>
        <dbReference type="Ensembl" id="ENSMMOP00000001604.1"/>
    </source>
</evidence>
<keyword evidence="6" id="KW-0539">Nucleus</keyword>
<dbReference type="AlphaFoldDB" id="A0A3Q3VZT4"/>
<sequence>MECKSSNNVNKKLIQRLPFKRLNPEPKENQPPKRPCAHACPEPGVQDSEIENESSALPVHSGPPLINGRGPLDGFLSRSHPAPSNENVVIDLTSDSSFSPVKRLVSPAPASPASPCLPTKDKHQDKGDTASSAESSNADHTPNTQTIECTVAEKEEKVEEVVNKDGNQKSSISQLNLTQDSDSEPEEQNESNVSSLGNKSLLSNSSVSSSESSPEQNLQEQEQRLRLQQEKQRQKEEAKAAKEKKKEEARKLKEEREREKREKKERDEREKREKKEKEEKEKAERLKAKEEQRKSKLAKLEEKRKKEEEKRMKEEEKRLKEEKDRLKAEKAEITRFLQKSKIQQAPKTLAAACGKFAPFEIKENVSLAPLCRVQCEDSVLEELDRCLLNQADNQNGLEDWIRQKPRRSGPTKPRDCITVEGPPPDCVPDRKRYGAMKLLQFHENYRPAYWGTWSKKSSNISPRSPLRQDKDLLDYEVDSDEEWEEEEPGESLSHSEGEDEEEGGEDDDDDGFFVPHGYLSDDEGALEEEEGGDLEKLKLRQKLKAREWDELMSTKKKMNVLEPMVKGCVWDGDGGPDLQLFQPYAMCLVEPLPKADNSPSQEELSHRGQREEQLGQLLPLLHGNVNSSKVIISEFQEFCRQQSTSSSSMSPPEVSSPQNSVENIPTIQVKRLIKENAIYEKRAAYRRCCWYVHTEVLSRFGQEALPVPCQWTYLTTGAREESREEPHAATGSQGNSPTTPQTSSATSSSSNKRKSTGSMSITKFMKRCPDPEKTDALEADGFQADTEDDEEDD</sequence>
<feature type="compositionally biased region" description="Acidic residues" evidence="7">
    <location>
        <begin position="497"/>
        <end position="511"/>
    </location>
</feature>
<feature type="compositionally biased region" description="Acidic residues" evidence="7">
    <location>
        <begin position="478"/>
        <end position="489"/>
    </location>
</feature>
<evidence type="ECO:0000256" key="5">
    <source>
        <dbReference type="ARBA" id="ARBA00023204"/>
    </source>
</evidence>
<feature type="compositionally biased region" description="Basic and acidic residues" evidence="7">
    <location>
        <begin position="22"/>
        <end position="31"/>
    </location>
</feature>
<evidence type="ECO:0000256" key="1">
    <source>
        <dbReference type="ARBA" id="ARBA00004123"/>
    </source>
</evidence>
<feature type="compositionally biased region" description="Basic and acidic residues" evidence="7">
    <location>
        <begin position="119"/>
        <end position="128"/>
    </location>
</feature>
<keyword evidence="12" id="KW-1185">Reference proteome</keyword>
<feature type="compositionally biased region" description="Polar residues" evidence="7">
    <location>
        <begin position="82"/>
        <end position="99"/>
    </location>
</feature>
<dbReference type="Proteomes" id="UP000261620">
    <property type="component" value="Unplaced"/>
</dbReference>
<evidence type="ECO:0000259" key="8">
    <source>
        <dbReference type="Pfam" id="PF11600"/>
    </source>
</evidence>
<protein>
    <submittedName>
        <fullName evidence="11">Uncharacterized protein</fullName>
    </submittedName>
</protein>
<evidence type="ECO:0000256" key="7">
    <source>
        <dbReference type="SAM" id="MobiDB-lite"/>
    </source>
</evidence>
<comment type="subcellular location">
    <subcellularLocation>
        <location evidence="1">Nucleus</location>
    </subcellularLocation>
</comment>
<dbReference type="Pfam" id="PF12253">
    <property type="entry name" value="CAF1A_dimeriz"/>
    <property type="match status" value="1"/>
</dbReference>
<feature type="compositionally biased region" description="Basic and acidic residues" evidence="7">
    <location>
        <begin position="221"/>
        <end position="325"/>
    </location>
</feature>
<organism evidence="11 12">
    <name type="scientific">Mola mola</name>
    <name type="common">Ocean sunfish</name>
    <name type="synonym">Tetraodon mola</name>
    <dbReference type="NCBI Taxonomy" id="94237"/>
    <lineage>
        <taxon>Eukaryota</taxon>
        <taxon>Metazoa</taxon>
        <taxon>Chordata</taxon>
        <taxon>Craniata</taxon>
        <taxon>Vertebrata</taxon>
        <taxon>Euteleostomi</taxon>
        <taxon>Actinopterygii</taxon>
        <taxon>Neopterygii</taxon>
        <taxon>Teleostei</taxon>
        <taxon>Neoteleostei</taxon>
        <taxon>Acanthomorphata</taxon>
        <taxon>Eupercaria</taxon>
        <taxon>Tetraodontiformes</taxon>
        <taxon>Molidae</taxon>
        <taxon>Mola</taxon>
    </lineage>
</organism>
<dbReference type="Ensembl" id="ENSMMOT00000001634.1">
    <property type="protein sequence ID" value="ENSMMOP00000001604.1"/>
    <property type="gene ID" value="ENSMMOG00000001343.1"/>
</dbReference>
<feature type="compositionally biased region" description="Low complexity" evidence="7">
    <location>
        <begin position="642"/>
        <end position="658"/>
    </location>
</feature>
<dbReference type="InterPro" id="IPR022043">
    <property type="entry name" value="CAF1A_DD"/>
</dbReference>
<dbReference type="InterPro" id="IPR029105">
    <property type="entry name" value="CAF1-p150_C2"/>
</dbReference>
<evidence type="ECO:0000259" key="9">
    <source>
        <dbReference type="Pfam" id="PF12253"/>
    </source>
</evidence>
<feature type="compositionally biased region" description="Polar residues" evidence="7">
    <location>
        <begin position="168"/>
        <end position="180"/>
    </location>
</feature>
<feature type="compositionally biased region" description="Basic and acidic residues" evidence="7">
    <location>
        <begin position="767"/>
        <end position="776"/>
    </location>
</feature>
<feature type="region of interest" description="Disordered" evidence="7">
    <location>
        <begin position="1"/>
        <end position="325"/>
    </location>
</feature>
<proteinExistence type="predicted"/>
<feature type="compositionally biased region" description="Basic and acidic residues" evidence="7">
    <location>
        <begin position="718"/>
        <end position="727"/>
    </location>
</feature>
<feature type="region of interest" description="Disordered" evidence="7">
    <location>
        <begin position="718"/>
        <end position="793"/>
    </location>
</feature>
<dbReference type="GO" id="GO:0006260">
    <property type="term" value="P:DNA replication"/>
    <property type="evidence" value="ECO:0007669"/>
    <property type="project" value="UniProtKB-KW"/>
</dbReference>
<dbReference type="GO" id="GO:0033186">
    <property type="term" value="C:CAF-1 complex"/>
    <property type="evidence" value="ECO:0007669"/>
    <property type="project" value="TreeGrafter"/>
</dbReference>
<feature type="region of interest" description="Disordered" evidence="7">
    <location>
        <begin position="478"/>
        <end position="533"/>
    </location>
</feature>
<keyword evidence="3" id="KW-0227">DNA damage</keyword>
<keyword evidence="5" id="KW-0234">DNA repair</keyword>
<feature type="compositionally biased region" description="Polar residues" evidence="7">
    <location>
        <begin position="1"/>
        <end position="10"/>
    </location>
</feature>
<feature type="compositionally biased region" description="Low complexity" evidence="7">
    <location>
        <begin position="736"/>
        <end position="760"/>
    </location>
</feature>
<evidence type="ECO:0000256" key="4">
    <source>
        <dbReference type="ARBA" id="ARBA00023186"/>
    </source>
</evidence>
<feature type="compositionally biased region" description="Low complexity" evidence="7">
    <location>
        <begin position="191"/>
        <end position="220"/>
    </location>
</feature>
<feature type="region of interest" description="Disordered" evidence="7">
    <location>
        <begin position="642"/>
        <end position="661"/>
    </location>
</feature>
<evidence type="ECO:0000256" key="2">
    <source>
        <dbReference type="ARBA" id="ARBA00022705"/>
    </source>
</evidence>
<keyword evidence="2" id="KW-0235">DNA replication</keyword>
<dbReference type="STRING" id="94237.ENSMMOP00000001604"/>
<dbReference type="GO" id="GO:0006281">
    <property type="term" value="P:DNA repair"/>
    <property type="evidence" value="ECO:0007669"/>
    <property type="project" value="UniProtKB-KW"/>
</dbReference>
<feature type="compositionally biased region" description="Polar residues" evidence="7">
    <location>
        <begin position="129"/>
        <end position="148"/>
    </location>
</feature>
<keyword evidence="4" id="KW-0143">Chaperone</keyword>
<feature type="compositionally biased region" description="Basic and acidic residues" evidence="7">
    <location>
        <begin position="151"/>
        <end position="167"/>
    </location>
</feature>
<feature type="domain" description="Chromatin assembly factor 1 p150 subunit acidic region" evidence="8">
    <location>
        <begin position="225"/>
        <end position="365"/>
    </location>
</feature>
<feature type="compositionally biased region" description="Acidic residues" evidence="7">
    <location>
        <begin position="520"/>
        <end position="532"/>
    </location>
</feature>
<dbReference type="GO" id="GO:0006334">
    <property type="term" value="P:nucleosome assembly"/>
    <property type="evidence" value="ECO:0007669"/>
    <property type="project" value="TreeGrafter"/>
</dbReference>
<accession>A0A3Q3VZT4</accession>
<dbReference type="PANTHER" id="PTHR15272">
    <property type="entry name" value="CHROMATIN ASSEMBLY FACTOR 1 SUBUNIT A CAF-1 SUBUNIT A"/>
    <property type="match status" value="1"/>
</dbReference>
<evidence type="ECO:0000313" key="12">
    <source>
        <dbReference type="Proteomes" id="UP000261620"/>
    </source>
</evidence>
<dbReference type="GO" id="GO:0005634">
    <property type="term" value="C:nucleus"/>
    <property type="evidence" value="ECO:0007669"/>
    <property type="project" value="UniProtKB-SubCell"/>
</dbReference>
<dbReference type="Pfam" id="PF11600">
    <property type="entry name" value="CAF1A_acidic"/>
    <property type="match status" value="1"/>
</dbReference>
<name>A0A3Q3VZT4_MOLML</name>
<dbReference type="Pfam" id="PF15539">
    <property type="entry name" value="CAF1-p150_C2"/>
    <property type="match status" value="1"/>
</dbReference>